<dbReference type="Pfam" id="PF02578">
    <property type="entry name" value="Cu-oxidase_4"/>
    <property type="match status" value="1"/>
</dbReference>
<comment type="caution">
    <text evidence="11">The sequence shown here is derived from an EMBL/GenBank/DDBJ whole genome shotgun (WGS) entry which is preliminary data.</text>
</comment>
<proteinExistence type="inferred from homology"/>
<reference evidence="11 12" key="1">
    <citation type="journal article" date="2011" name="Front. Microbiol.">
        <title>Genomic signatures of strain selection and enhancement in Bacillus atrophaeus var. globigii, a historical biowarfare simulant.</title>
        <authorList>
            <person name="Gibbons H.S."/>
            <person name="Broomall S.M."/>
            <person name="McNew L.A."/>
            <person name="Daligault H."/>
            <person name="Chapman C."/>
            <person name="Bruce D."/>
            <person name="Karavis M."/>
            <person name="Krepps M."/>
            <person name="McGregor P.A."/>
            <person name="Hong C."/>
            <person name="Park K.H."/>
            <person name="Akmal A."/>
            <person name="Feldman A."/>
            <person name="Lin J.S."/>
            <person name="Chang W.E."/>
            <person name="Higgs B.W."/>
            <person name="Demirev P."/>
            <person name="Lindquist J."/>
            <person name="Liem A."/>
            <person name="Fochler E."/>
            <person name="Read T.D."/>
            <person name="Tapia R."/>
            <person name="Johnson S."/>
            <person name="Bishop-Lilly K.A."/>
            <person name="Detter C."/>
            <person name="Han C."/>
            <person name="Sozhamannan S."/>
            <person name="Rosenzweig C.N."/>
            <person name="Skowronski E.W."/>
        </authorList>
    </citation>
    <scope>NUCLEOTIDE SEQUENCE [LARGE SCALE GENOMIC DNA]</scope>
    <source>
        <strain evidence="11 12">CC-PW-9</strain>
    </source>
</reference>
<evidence type="ECO:0000256" key="6">
    <source>
        <dbReference type="ARBA" id="ARBA00022833"/>
    </source>
</evidence>
<evidence type="ECO:0000313" key="12">
    <source>
        <dbReference type="Proteomes" id="UP000287996"/>
    </source>
</evidence>
<dbReference type="SUPFAM" id="SSF64438">
    <property type="entry name" value="CNF1/YfiH-like putative cysteine hydrolases"/>
    <property type="match status" value="1"/>
</dbReference>
<gene>
    <name evidence="11" type="ORF">CWI84_04745</name>
</gene>
<dbReference type="InterPro" id="IPR038371">
    <property type="entry name" value="Cu_polyphenol_OxRdtase_sf"/>
</dbReference>
<dbReference type="RefSeq" id="WP_126841422.1">
    <property type="nucleotide sequence ID" value="NZ_PIQH01000003.1"/>
</dbReference>
<evidence type="ECO:0000256" key="1">
    <source>
        <dbReference type="ARBA" id="ARBA00000553"/>
    </source>
</evidence>
<comment type="similarity">
    <text evidence="2 10">Belongs to the purine nucleoside phosphorylase YfiH/LACC1 family.</text>
</comment>
<name>A0A432ZSJ4_9GAMM</name>
<accession>A0A432ZSJ4</accession>
<keyword evidence="4" id="KW-0479">Metal-binding</keyword>
<comment type="catalytic activity">
    <reaction evidence="8">
        <text>adenosine + phosphate = alpha-D-ribose 1-phosphate + adenine</text>
        <dbReference type="Rhea" id="RHEA:27642"/>
        <dbReference type="ChEBI" id="CHEBI:16335"/>
        <dbReference type="ChEBI" id="CHEBI:16708"/>
        <dbReference type="ChEBI" id="CHEBI:43474"/>
        <dbReference type="ChEBI" id="CHEBI:57720"/>
        <dbReference type="EC" id="2.4.2.1"/>
    </reaction>
    <physiologicalReaction direction="left-to-right" evidence="8">
        <dbReference type="Rhea" id="RHEA:27643"/>
    </physiologicalReaction>
</comment>
<dbReference type="EMBL" id="PIQH01000003">
    <property type="protein sequence ID" value="RUO80895.1"/>
    <property type="molecule type" value="Genomic_DNA"/>
</dbReference>
<sequence>MSNTPAADKVWYPQHPFSANIRVAVTTARLGNLAAHVGDDPASVLLRRRRLQRQLALPSAPRWLQQQHTTRVVDWDQAQPAQVADAIVATQAKAVCAALTADCLPILLATDDARQIAAVHAGWRGLADGVLEHTVARFARYGQPIRAWIGPSICGQCFQVGSDVWQAFTEQNSDFRNDFRQQDSQHWLADLQSIAEKKLLALGVVQVHQAKTCTAHATQAFGFSWRKDQAAARFASLIWRPSVTQT</sequence>
<dbReference type="GO" id="GO:0017061">
    <property type="term" value="F:S-methyl-5-thioadenosine phosphorylase activity"/>
    <property type="evidence" value="ECO:0007669"/>
    <property type="project" value="UniProtKB-EC"/>
</dbReference>
<evidence type="ECO:0000256" key="4">
    <source>
        <dbReference type="ARBA" id="ARBA00022723"/>
    </source>
</evidence>
<evidence type="ECO:0000313" key="11">
    <source>
        <dbReference type="EMBL" id="RUO80895.1"/>
    </source>
</evidence>
<protein>
    <recommendedName>
        <fullName evidence="10">Purine nucleoside phosphorylase</fullName>
    </recommendedName>
</protein>
<dbReference type="PANTHER" id="PTHR30616">
    <property type="entry name" value="UNCHARACTERIZED PROTEIN YFIH"/>
    <property type="match status" value="1"/>
</dbReference>
<evidence type="ECO:0000256" key="2">
    <source>
        <dbReference type="ARBA" id="ARBA00007353"/>
    </source>
</evidence>
<keyword evidence="3" id="KW-0808">Transferase</keyword>
<comment type="catalytic activity">
    <reaction evidence="9">
        <text>S-methyl-5'-thioadenosine + phosphate = 5-(methylsulfanyl)-alpha-D-ribose 1-phosphate + adenine</text>
        <dbReference type="Rhea" id="RHEA:11852"/>
        <dbReference type="ChEBI" id="CHEBI:16708"/>
        <dbReference type="ChEBI" id="CHEBI:17509"/>
        <dbReference type="ChEBI" id="CHEBI:43474"/>
        <dbReference type="ChEBI" id="CHEBI:58533"/>
        <dbReference type="EC" id="2.4.2.28"/>
    </reaction>
    <physiologicalReaction direction="left-to-right" evidence="9">
        <dbReference type="Rhea" id="RHEA:11853"/>
    </physiologicalReaction>
</comment>
<dbReference type="CDD" id="cd16833">
    <property type="entry name" value="YfiH"/>
    <property type="match status" value="1"/>
</dbReference>
<keyword evidence="5" id="KW-0378">Hydrolase</keyword>
<dbReference type="Gene3D" id="3.60.140.10">
    <property type="entry name" value="CNF1/YfiH-like putative cysteine hydrolases"/>
    <property type="match status" value="1"/>
</dbReference>
<dbReference type="GO" id="GO:0016787">
    <property type="term" value="F:hydrolase activity"/>
    <property type="evidence" value="ECO:0007669"/>
    <property type="project" value="UniProtKB-KW"/>
</dbReference>
<evidence type="ECO:0000256" key="9">
    <source>
        <dbReference type="ARBA" id="ARBA00049893"/>
    </source>
</evidence>
<dbReference type="InterPro" id="IPR003730">
    <property type="entry name" value="Cu_polyphenol_OxRdtase"/>
</dbReference>
<keyword evidence="6" id="KW-0862">Zinc</keyword>
<keyword evidence="12" id="KW-1185">Reference proteome</keyword>
<evidence type="ECO:0000256" key="7">
    <source>
        <dbReference type="ARBA" id="ARBA00047989"/>
    </source>
</evidence>
<comment type="catalytic activity">
    <reaction evidence="1">
        <text>inosine + phosphate = alpha-D-ribose 1-phosphate + hypoxanthine</text>
        <dbReference type="Rhea" id="RHEA:27646"/>
        <dbReference type="ChEBI" id="CHEBI:17368"/>
        <dbReference type="ChEBI" id="CHEBI:17596"/>
        <dbReference type="ChEBI" id="CHEBI:43474"/>
        <dbReference type="ChEBI" id="CHEBI:57720"/>
        <dbReference type="EC" id="2.4.2.1"/>
    </reaction>
    <physiologicalReaction direction="left-to-right" evidence="1">
        <dbReference type="Rhea" id="RHEA:27647"/>
    </physiologicalReaction>
</comment>
<dbReference type="OrthoDB" id="4279at2"/>
<evidence type="ECO:0000256" key="8">
    <source>
        <dbReference type="ARBA" id="ARBA00048968"/>
    </source>
</evidence>
<evidence type="ECO:0000256" key="10">
    <source>
        <dbReference type="RuleBase" id="RU361274"/>
    </source>
</evidence>
<dbReference type="AlphaFoldDB" id="A0A432ZSJ4"/>
<evidence type="ECO:0000256" key="5">
    <source>
        <dbReference type="ARBA" id="ARBA00022801"/>
    </source>
</evidence>
<dbReference type="PANTHER" id="PTHR30616:SF2">
    <property type="entry name" value="PURINE NUCLEOSIDE PHOSPHORYLASE LACC1"/>
    <property type="match status" value="1"/>
</dbReference>
<dbReference type="Proteomes" id="UP000287996">
    <property type="component" value="Unassembled WGS sequence"/>
</dbReference>
<comment type="catalytic activity">
    <reaction evidence="7">
        <text>adenosine + H2O + H(+) = inosine + NH4(+)</text>
        <dbReference type="Rhea" id="RHEA:24408"/>
        <dbReference type="ChEBI" id="CHEBI:15377"/>
        <dbReference type="ChEBI" id="CHEBI:15378"/>
        <dbReference type="ChEBI" id="CHEBI:16335"/>
        <dbReference type="ChEBI" id="CHEBI:17596"/>
        <dbReference type="ChEBI" id="CHEBI:28938"/>
        <dbReference type="EC" id="3.5.4.4"/>
    </reaction>
    <physiologicalReaction direction="left-to-right" evidence="7">
        <dbReference type="Rhea" id="RHEA:24409"/>
    </physiologicalReaction>
</comment>
<dbReference type="NCBIfam" id="TIGR00726">
    <property type="entry name" value="peptidoglycan editing factor PgeF"/>
    <property type="match status" value="1"/>
</dbReference>
<organism evidence="11 12">
    <name type="scientific">Idiomarina tyrosinivorans</name>
    <dbReference type="NCBI Taxonomy" id="1445662"/>
    <lineage>
        <taxon>Bacteria</taxon>
        <taxon>Pseudomonadati</taxon>
        <taxon>Pseudomonadota</taxon>
        <taxon>Gammaproteobacteria</taxon>
        <taxon>Alteromonadales</taxon>
        <taxon>Idiomarinaceae</taxon>
        <taxon>Idiomarina</taxon>
    </lineage>
</organism>
<evidence type="ECO:0000256" key="3">
    <source>
        <dbReference type="ARBA" id="ARBA00022679"/>
    </source>
</evidence>
<dbReference type="GO" id="GO:0005507">
    <property type="term" value="F:copper ion binding"/>
    <property type="evidence" value="ECO:0007669"/>
    <property type="project" value="TreeGrafter"/>
</dbReference>
<dbReference type="InterPro" id="IPR011324">
    <property type="entry name" value="Cytotoxic_necrot_fac-like_cat"/>
</dbReference>